<sequence precursor="true">MQRLFVLCLCFAATTAWSQTPHAETKKRPGTSMQPIYNPFDQPIDYGMGMEMGMDDMMGMDMGMGAEQKPSQDELFRANLPRAIQILKEAKTPENKSTLQGYIREAFEQRYDRMMSQRQKDIERLRNSLAELESDLKRRTAAKDRVVQLQLQSVQLAAEGLLQLDDLQGVGRGNEGNEGYGGGGEMGYGGMDGGMGFQSR</sequence>
<keyword evidence="3" id="KW-0732">Signal</keyword>
<name>A0A5C6ER16_9BACT</name>
<evidence type="ECO:0000256" key="3">
    <source>
        <dbReference type="SAM" id="SignalP"/>
    </source>
</evidence>
<dbReference type="EMBL" id="SJPX01000004">
    <property type="protein sequence ID" value="TWU49859.1"/>
    <property type="molecule type" value="Genomic_DNA"/>
</dbReference>
<feature type="coiled-coil region" evidence="1">
    <location>
        <begin position="115"/>
        <end position="142"/>
    </location>
</feature>
<feature type="chain" id="PRO_5022936494" evidence="3">
    <location>
        <begin position="19"/>
        <end position="200"/>
    </location>
</feature>
<dbReference type="Proteomes" id="UP000317977">
    <property type="component" value="Unassembled WGS sequence"/>
</dbReference>
<evidence type="ECO:0000313" key="4">
    <source>
        <dbReference type="EMBL" id="TWU49859.1"/>
    </source>
</evidence>
<organism evidence="4 5">
    <name type="scientific">Rubripirellula reticaptiva</name>
    <dbReference type="NCBI Taxonomy" id="2528013"/>
    <lineage>
        <taxon>Bacteria</taxon>
        <taxon>Pseudomonadati</taxon>
        <taxon>Planctomycetota</taxon>
        <taxon>Planctomycetia</taxon>
        <taxon>Pirellulales</taxon>
        <taxon>Pirellulaceae</taxon>
        <taxon>Rubripirellula</taxon>
    </lineage>
</organism>
<comment type="caution">
    <text evidence="4">The sequence shown here is derived from an EMBL/GenBank/DDBJ whole genome shotgun (WGS) entry which is preliminary data.</text>
</comment>
<keyword evidence="1" id="KW-0175">Coiled coil</keyword>
<evidence type="ECO:0000256" key="1">
    <source>
        <dbReference type="SAM" id="Coils"/>
    </source>
</evidence>
<keyword evidence="5" id="KW-1185">Reference proteome</keyword>
<evidence type="ECO:0000313" key="5">
    <source>
        <dbReference type="Proteomes" id="UP000317977"/>
    </source>
</evidence>
<dbReference type="AlphaFoldDB" id="A0A5C6ER16"/>
<feature type="signal peptide" evidence="3">
    <location>
        <begin position="1"/>
        <end position="18"/>
    </location>
</feature>
<dbReference type="OrthoDB" id="282469at2"/>
<feature type="region of interest" description="Disordered" evidence="2">
    <location>
        <begin position="173"/>
        <end position="200"/>
    </location>
</feature>
<reference evidence="4 5" key="1">
    <citation type="submission" date="2019-02" db="EMBL/GenBank/DDBJ databases">
        <title>Deep-cultivation of Planctomycetes and their phenomic and genomic characterization uncovers novel biology.</title>
        <authorList>
            <person name="Wiegand S."/>
            <person name="Jogler M."/>
            <person name="Boedeker C."/>
            <person name="Pinto D."/>
            <person name="Vollmers J."/>
            <person name="Rivas-Marin E."/>
            <person name="Kohn T."/>
            <person name="Peeters S.H."/>
            <person name="Heuer A."/>
            <person name="Rast P."/>
            <person name="Oberbeckmann S."/>
            <person name="Bunk B."/>
            <person name="Jeske O."/>
            <person name="Meyerdierks A."/>
            <person name="Storesund J.E."/>
            <person name="Kallscheuer N."/>
            <person name="Luecker S."/>
            <person name="Lage O.M."/>
            <person name="Pohl T."/>
            <person name="Merkel B.J."/>
            <person name="Hornburger P."/>
            <person name="Mueller R.-W."/>
            <person name="Bruemmer F."/>
            <person name="Labrenz M."/>
            <person name="Spormann A.M."/>
            <person name="Op Den Camp H."/>
            <person name="Overmann J."/>
            <person name="Amann R."/>
            <person name="Jetten M.S.M."/>
            <person name="Mascher T."/>
            <person name="Medema M.H."/>
            <person name="Devos D.P."/>
            <person name="Kaster A.-K."/>
            <person name="Ovreas L."/>
            <person name="Rohde M."/>
            <person name="Galperin M.Y."/>
            <person name="Jogler C."/>
        </authorList>
    </citation>
    <scope>NUCLEOTIDE SEQUENCE [LARGE SCALE GENOMIC DNA]</scope>
    <source>
        <strain evidence="4 5">Poly59</strain>
    </source>
</reference>
<evidence type="ECO:0000256" key="2">
    <source>
        <dbReference type="SAM" id="MobiDB-lite"/>
    </source>
</evidence>
<dbReference type="RefSeq" id="WP_146536047.1">
    <property type="nucleotide sequence ID" value="NZ_SJPX01000004.1"/>
</dbReference>
<accession>A0A5C6ER16</accession>
<protein>
    <submittedName>
        <fullName evidence="4">Uncharacterized protein</fullName>
    </submittedName>
</protein>
<gene>
    <name evidence="4" type="ORF">Poly59_44840</name>
</gene>
<proteinExistence type="predicted"/>